<feature type="transmembrane region" description="Helical" evidence="2">
    <location>
        <begin position="845"/>
        <end position="866"/>
    </location>
</feature>
<reference evidence="6" key="1">
    <citation type="submission" date="2025-08" db="UniProtKB">
        <authorList>
            <consortium name="RefSeq"/>
        </authorList>
    </citation>
    <scope>IDENTIFICATION</scope>
    <source>
        <tissue evidence="6">Muscle</tissue>
    </source>
</reference>
<dbReference type="Proteomes" id="UP000694941">
    <property type="component" value="Unplaced"/>
</dbReference>
<evidence type="ECO:0000313" key="5">
    <source>
        <dbReference type="Proteomes" id="UP000694941"/>
    </source>
</evidence>
<keyword evidence="3" id="KW-0732">Signal</keyword>
<dbReference type="InterPro" id="IPR002656">
    <property type="entry name" value="Acyl_transf_3_dom"/>
</dbReference>
<keyword evidence="2" id="KW-1133">Transmembrane helix</keyword>
<gene>
    <name evidence="6" type="primary">LOC106460426</name>
</gene>
<organism evidence="5 6">
    <name type="scientific">Limulus polyphemus</name>
    <name type="common">Atlantic horseshoe crab</name>
    <dbReference type="NCBI Taxonomy" id="6850"/>
    <lineage>
        <taxon>Eukaryota</taxon>
        <taxon>Metazoa</taxon>
        <taxon>Ecdysozoa</taxon>
        <taxon>Arthropoda</taxon>
        <taxon>Chelicerata</taxon>
        <taxon>Merostomata</taxon>
        <taxon>Xiphosura</taxon>
        <taxon>Limulidae</taxon>
        <taxon>Limulus</taxon>
    </lineage>
</organism>
<feature type="compositionally biased region" description="Polar residues" evidence="1">
    <location>
        <begin position="155"/>
        <end position="167"/>
    </location>
</feature>
<feature type="transmembrane region" description="Helical" evidence="2">
    <location>
        <begin position="567"/>
        <end position="587"/>
    </location>
</feature>
<feature type="chain" id="PRO_5045782982" evidence="3">
    <location>
        <begin position="25"/>
        <end position="890"/>
    </location>
</feature>
<feature type="transmembrane region" description="Helical" evidence="2">
    <location>
        <begin position="486"/>
        <end position="503"/>
    </location>
</feature>
<protein>
    <submittedName>
        <fullName evidence="6">Nose resistant to fluoxetine protein 6-like isoform X1</fullName>
    </submittedName>
</protein>
<feature type="region of interest" description="Disordered" evidence="1">
    <location>
        <begin position="152"/>
        <end position="171"/>
    </location>
</feature>
<evidence type="ECO:0000256" key="3">
    <source>
        <dbReference type="SAM" id="SignalP"/>
    </source>
</evidence>
<feature type="domain" description="Nose resistant-to-fluoxetine protein N-terminal" evidence="4">
    <location>
        <begin position="249"/>
        <end position="404"/>
    </location>
</feature>
<evidence type="ECO:0000313" key="6">
    <source>
        <dbReference type="RefSeq" id="XP_022242855.1"/>
    </source>
</evidence>
<dbReference type="Pfam" id="PF20146">
    <property type="entry name" value="NRF"/>
    <property type="match status" value="1"/>
</dbReference>
<dbReference type="GeneID" id="106460426"/>
<feature type="transmembrane region" description="Helical" evidence="2">
    <location>
        <begin position="737"/>
        <end position="758"/>
    </location>
</feature>
<dbReference type="Pfam" id="PF01757">
    <property type="entry name" value="Acyl_transf_3"/>
    <property type="match status" value="1"/>
</dbReference>
<name>A0ABM1SGV0_LIMPO</name>
<feature type="transmembrane region" description="Helical" evidence="2">
    <location>
        <begin position="708"/>
        <end position="725"/>
    </location>
</feature>
<feature type="transmembrane region" description="Helical" evidence="2">
    <location>
        <begin position="811"/>
        <end position="830"/>
    </location>
</feature>
<proteinExistence type="predicted"/>
<feature type="transmembrane region" description="Helical" evidence="2">
    <location>
        <begin position="415"/>
        <end position="438"/>
    </location>
</feature>
<evidence type="ECO:0000256" key="1">
    <source>
        <dbReference type="SAM" id="MobiDB-lite"/>
    </source>
</evidence>
<feature type="transmembrane region" description="Helical" evidence="2">
    <location>
        <begin position="778"/>
        <end position="799"/>
    </location>
</feature>
<feature type="transmembrane region" description="Helical" evidence="2">
    <location>
        <begin position="523"/>
        <end position="547"/>
    </location>
</feature>
<keyword evidence="2" id="KW-0812">Transmembrane</keyword>
<dbReference type="PANTHER" id="PTHR11161">
    <property type="entry name" value="O-ACYLTRANSFERASE"/>
    <property type="match status" value="1"/>
</dbReference>
<dbReference type="SMART" id="SM00703">
    <property type="entry name" value="NRF"/>
    <property type="match status" value="1"/>
</dbReference>
<keyword evidence="5" id="KW-1185">Reference proteome</keyword>
<keyword evidence="2" id="KW-0472">Membrane</keyword>
<feature type="transmembrane region" description="Helical" evidence="2">
    <location>
        <begin position="655"/>
        <end position="679"/>
    </location>
</feature>
<sequence length="890" mass="100083">MRATYLSIILYFLLLSLIKVTVEDDEFRFTIVDHNQTLNEKQETRSSVFTTEKVKTFSRGLSFSTEGMRTNSVPISTTEKVSSFADISMYSTEGMRTNSVPISTTEKVSSFADISMYSTEGMRTNSVPISTTEKVSSFADISMYSTEGEEAYSVPISTTERSPISSTDEGRTVAISEKVKRVSFPLTTAKDETTNVPASTSKGMETSTRESAVQKQWKKTEKIIKDSTRNIIRRLLPLIIRSGSDINVTSACLGSGFKFLTGIRRLKEWAIRMVDAAGKPPGGILTGTLTGFGSYDECVNIVASQNQKELFRGSYCTVDFRPPLPPKPRFYSINDKLKGLEEFQKEDDSFFRTVGAGNAQFFYFLSFRLGVCVPSTCERQDIENIATAVGKYIGLKASVPRCEVKEKLSFSTGQLAVIAVLGVFVALLITGTIVELFYSLWKDQPIQKQGLAVQLVSTFSIYTNSKNLFNTTSSAESLRALHGLKFFSMNWIILGHTYLFVNFQALRNLKKSTSFASDFAFQAISNGFVSVDTFFFVSGFLVIYTTLESVKKFSGRFNAFVFALHRYLRLTPTLLMISSLVLLLPLLGSGPIWHETLDPLVEGCRNWWWTNVLLLNNFIGEVHQKCMGYSWYLCCDMQLFLLSIFVIIPLLKDKLVIGVCVNVGLILLSILSIALITYFKDFPPVQLLINPDLSQQDEIVQVLYSKPYTHLGPYAIGMLLGYVYWKRRHLVFPKYVLVLGWLLATACNMAVVYGVYPWNNGTTPTLPITILYAATHRIAWTLGVAWVTMVCITGQGGIVNKILSWKCLIPLSRVTLEVYLLHPLLQWLYMASLHDKVYTSHYTAVYLYIGHLVIAYALAFACCLAFEAPFYRLQKLVLNRQYKEKEETKC</sequence>
<feature type="transmembrane region" description="Helical" evidence="2">
    <location>
        <begin position="629"/>
        <end position="648"/>
    </location>
</feature>
<dbReference type="InterPro" id="IPR006621">
    <property type="entry name" value="Nose-resist-to-fluoxetine_N"/>
</dbReference>
<feature type="signal peptide" evidence="3">
    <location>
        <begin position="1"/>
        <end position="24"/>
    </location>
</feature>
<dbReference type="InterPro" id="IPR052728">
    <property type="entry name" value="O2_lipid_transport_reg"/>
</dbReference>
<evidence type="ECO:0000256" key="2">
    <source>
        <dbReference type="SAM" id="Phobius"/>
    </source>
</evidence>
<dbReference type="RefSeq" id="XP_022242855.1">
    <property type="nucleotide sequence ID" value="XM_022387147.1"/>
</dbReference>
<dbReference type="PANTHER" id="PTHR11161:SF0">
    <property type="entry name" value="O-ACYLTRANSFERASE LIKE PROTEIN"/>
    <property type="match status" value="1"/>
</dbReference>
<accession>A0ABM1SGV0</accession>
<evidence type="ECO:0000259" key="4">
    <source>
        <dbReference type="SMART" id="SM00703"/>
    </source>
</evidence>